<evidence type="ECO:0000256" key="3">
    <source>
        <dbReference type="SAM" id="Phobius"/>
    </source>
</evidence>
<keyword evidence="3" id="KW-0812">Transmembrane</keyword>
<dbReference type="PANTHER" id="PTHR43243">
    <property type="entry name" value="INNER MEMBRANE TRANSPORTER YGJI-RELATED"/>
    <property type="match status" value="1"/>
</dbReference>
<organism evidence="4 5">
    <name type="scientific">Plakobranchus ocellatus</name>
    <dbReference type="NCBI Taxonomy" id="259542"/>
    <lineage>
        <taxon>Eukaryota</taxon>
        <taxon>Metazoa</taxon>
        <taxon>Spiralia</taxon>
        <taxon>Lophotrochozoa</taxon>
        <taxon>Mollusca</taxon>
        <taxon>Gastropoda</taxon>
        <taxon>Heterobranchia</taxon>
        <taxon>Euthyneura</taxon>
        <taxon>Panpulmonata</taxon>
        <taxon>Sacoglossa</taxon>
        <taxon>Placobranchoidea</taxon>
        <taxon>Plakobranchidae</taxon>
        <taxon>Plakobranchus</taxon>
    </lineage>
</organism>
<gene>
    <name evidence="4" type="ORF">PoB_004921900</name>
</gene>
<sequence>MRATIFCGTVSALLAAFVDLKFLIELVLIGTMLGYVIVTFAVIFIRYVEIEAGGEKTPLINIQKARDDAERREHYGAESSTRGGTDTSAHRRIESHSRHTPKLRLSDSETSDDDVFDPQSFLHTTSTSRPRSRSTSDKHEVLGGAIGSVDSSILNIPSLNNHIRRHSDNAAHPNDDLVSDFDSSKNHPAHSTVERSRSSYSHAASKVCLPVVKPLAYCLSLVARFMCDGRHISDFLKLLMILSRKQITVLLLLLYMSLFMVCVVLGQFSAQLTQGQVLVTVLFTLAAGVAVITTALLIFQPQLKRYDKKCL</sequence>
<proteinExistence type="predicted"/>
<feature type="region of interest" description="Disordered" evidence="2">
    <location>
        <begin position="164"/>
        <end position="197"/>
    </location>
</feature>
<dbReference type="GO" id="GO:0005886">
    <property type="term" value="C:plasma membrane"/>
    <property type="evidence" value="ECO:0007669"/>
    <property type="project" value="TreeGrafter"/>
</dbReference>
<evidence type="ECO:0000256" key="2">
    <source>
        <dbReference type="SAM" id="MobiDB-lite"/>
    </source>
</evidence>
<feature type="compositionally biased region" description="Basic and acidic residues" evidence="2">
    <location>
        <begin position="166"/>
        <end position="175"/>
    </location>
</feature>
<feature type="transmembrane region" description="Helical" evidence="3">
    <location>
        <begin position="247"/>
        <end position="270"/>
    </location>
</feature>
<feature type="compositionally biased region" description="Basic and acidic residues" evidence="2">
    <location>
        <begin position="88"/>
        <end position="97"/>
    </location>
</feature>
<keyword evidence="5" id="KW-1185">Reference proteome</keyword>
<feature type="transmembrane region" description="Helical" evidence="3">
    <location>
        <begin position="27"/>
        <end position="48"/>
    </location>
</feature>
<name>A0AAV4BRB8_9GAST</name>
<comment type="caution">
    <text evidence="4">The sequence shown here is derived from an EMBL/GenBank/DDBJ whole genome shotgun (WGS) entry which is preliminary data.</text>
</comment>
<dbReference type="GO" id="GO:0015171">
    <property type="term" value="F:amino acid transmembrane transporter activity"/>
    <property type="evidence" value="ECO:0007669"/>
    <property type="project" value="TreeGrafter"/>
</dbReference>
<protein>
    <submittedName>
        <fullName evidence="4">Uncharacterized protein</fullName>
    </submittedName>
</protein>
<dbReference type="AlphaFoldDB" id="A0AAV4BRB8"/>
<dbReference type="EMBL" id="BLXT01005445">
    <property type="protein sequence ID" value="GFO22714.1"/>
    <property type="molecule type" value="Genomic_DNA"/>
</dbReference>
<feature type="transmembrane region" description="Helical" evidence="3">
    <location>
        <begin position="276"/>
        <end position="299"/>
    </location>
</feature>
<keyword evidence="3" id="KW-1133">Transmembrane helix</keyword>
<accession>A0AAV4BRB8</accession>
<feature type="compositionally biased region" description="Basic and acidic residues" evidence="2">
    <location>
        <begin position="67"/>
        <end position="76"/>
    </location>
</feature>
<feature type="compositionally biased region" description="Polar residues" evidence="2">
    <location>
        <begin position="78"/>
        <end position="87"/>
    </location>
</feature>
<reference evidence="4 5" key="1">
    <citation type="journal article" date="2021" name="Elife">
        <title>Chloroplast acquisition without the gene transfer in kleptoplastic sea slugs, Plakobranchus ocellatus.</title>
        <authorList>
            <person name="Maeda T."/>
            <person name="Takahashi S."/>
            <person name="Yoshida T."/>
            <person name="Shimamura S."/>
            <person name="Takaki Y."/>
            <person name="Nagai Y."/>
            <person name="Toyoda A."/>
            <person name="Suzuki Y."/>
            <person name="Arimoto A."/>
            <person name="Ishii H."/>
            <person name="Satoh N."/>
            <person name="Nishiyama T."/>
            <person name="Hasebe M."/>
            <person name="Maruyama T."/>
            <person name="Minagawa J."/>
            <person name="Obokata J."/>
            <person name="Shigenobu S."/>
        </authorList>
    </citation>
    <scope>NUCLEOTIDE SEQUENCE [LARGE SCALE GENOMIC DNA]</scope>
</reference>
<evidence type="ECO:0000313" key="4">
    <source>
        <dbReference type="EMBL" id="GFO22714.1"/>
    </source>
</evidence>
<keyword evidence="1" id="KW-0813">Transport</keyword>
<dbReference type="Proteomes" id="UP000735302">
    <property type="component" value="Unassembled WGS sequence"/>
</dbReference>
<keyword evidence="3" id="KW-0472">Membrane</keyword>
<feature type="region of interest" description="Disordered" evidence="2">
    <location>
        <begin position="67"/>
        <end position="139"/>
    </location>
</feature>
<evidence type="ECO:0000256" key="1">
    <source>
        <dbReference type="ARBA" id="ARBA00022448"/>
    </source>
</evidence>
<dbReference type="PANTHER" id="PTHR43243:SF4">
    <property type="entry name" value="CATIONIC AMINO ACID TRANSPORTER 4"/>
    <property type="match status" value="1"/>
</dbReference>
<evidence type="ECO:0000313" key="5">
    <source>
        <dbReference type="Proteomes" id="UP000735302"/>
    </source>
</evidence>